<comment type="caution">
    <text evidence="7">The sequence shown here is derived from an EMBL/GenBank/DDBJ whole genome shotgun (WGS) entry which is preliminary data.</text>
</comment>
<evidence type="ECO:0000313" key="8">
    <source>
        <dbReference type="Proteomes" id="UP000543598"/>
    </source>
</evidence>
<protein>
    <submittedName>
        <fullName evidence="7">N-acyl homoserine lactonase family protein</fullName>
    </submittedName>
</protein>
<dbReference type="InterPro" id="IPR036866">
    <property type="entry name" value="RibonucZ/Hydroxyglut_hydro"/>
</dbReference>
<dbReference type="PANTHER" id="PTHR42978">
    <property type="entry name" value="QUORUM-QUENCHING LACTONASE YTNP-RELATED-RELATED"/>
    <property type="match status" value="1"/>
</dbReference>
<proteinExistence type="inferred from homology"/>
<keyword evidence="4" id="KW-0378">Hydrolase</keyword>
<evidence type="ECO:0000313" key="7">
    <source>
        <dbReference type="EMBL" id="NNH03185.1"/>
    </source>
</evidence>
<dbReference type="SUPFAM" id="SSF56281">
    <property type="entry name" value="Metallo-hydrolase/oxidoreductase"/>
    <property type="match status" value="1"/>
</dbReference>
<dbReference type="Pfam" id="PF00753">
    <property type="entry name" value="Lactamase_B"/>
    <property type="match status" value="1"/>
</dbReference>
<keyword evidence="3" id="KW-0479">Metal-binding</keyword>
<evidence type="ECO:0000256" key="3">
    <source>
        <dbReference type="ARBA" id="ARBA00022723"/>
    </source>
</evidence>
<evidence type="ECO:0000256" key="1">
    <source>
        <dbReference type="ARBA" id="ARBA00001947"/>
    </source>
</evidence>
<keyword evidence="5" id="KW-0862">Zinc</keyword>
<dbReference type="Proteomes" id="UP000543598">
    <property type="component" value="Unassembled WGS sequence"/>
</dbReference>
<keyword evidence="8" id="KW-1185">Reference proteome</keyword>
<dbReference type="EMBL" id="JABEMB010000004">
    <property type="protein sequence ID" value="NNH03185.1"/>
    <property type="molecule type" value="Genomic_DNA"/>
</dbReference>
<evidence type="ECO:0000256" key="5">
    <source>
        <dbReference type="ARBA" id="ARBA00022833"/>
    </source>
</evidence>
<comment type="similarity">
    <text evidence="2">Belongs to the metallo-beta-lactamase superfamily.</text>
</comment>
<dbReference type="SMART" id="SM00849">
    <property type="entry name" value="Lactamase_B"/>
    <property type="match status" value="1"/>
</dbReference>
<evidence type="ECO:0000256" key="2">
    <source>
        <dbReference type="ARBA" id="ARBA00007749"/>
    </source>
</evidence>
<sequence length="285" mass="31253">MPPPAADDLYEVLVVKYAEFATTRRDVYLHYDLYGEPDGPIELAYYVWIARNGARTVVIDTGFRPSVGRARGRTPLQDPVEACERVGVRAATVRDVVLTHAHFDHAGCLDAFPDATVHMTAREHEFWRGGLRSRILLGGAVEDADLAALDRARSEGRIAVFADRSRPWPGIELVRVGGHTPGQCIALVETLEGTVLIASDAAHLDEEIDRDMPFWLVADLPEMYEGLRLIRDLRASGRVAHVLTGHDPAVLARLRPLPGGEGLVGVIGGFSGEERLERGAIWPAE</sequence>
<organism evidence="7 8">
    <name type="scientific">Microbacterium ulmi</name>
    <dbReference type="NCBI Taxonomy" id="179095"/>
    <lineage>
        <taxon>Bacteria</taxon>
        <taxon>Bacillati</taxon>
        <taxon>Actinomycetota</taxon>
        <taxon>Actinomycetes</taxon>
        <taxon>Micrococcales</taxon>
        <taxon>Microbacteriaceae</taxon>
        <taxon>Microbacterium</taxon>
    </lineage>
</organism>
<dbReference type="InterPro" id="IPR001279">
    <property type="entry name" value="Metallo-B-lactamas"/>
</dbReference>
<accession>A0A7Y2LYN4</accession>
<name>A0A7Y2LYN4_9MICO</name>
<dbReference type="GO" id="GO:0016787">
    <property type="term" value="F:hydrolase activity"/>
    <property type="evidence" value="ECO:0007669"/>
    <property type="project" value="UniProtKB-KW"/>
</dbReference>
<comment type="cofactor">
    <cofactor evidence="1">
        <name>Zn(2+)</name>
        <dbReference type="ChEBI" id="CHEBI:29105"/>
    </cofactor>
</comment>
<dbReference type="PANTHER" id="PTHR42978:SF7">
    <property type="entry name" value="METALLO-HYDROLASE RV2300C-RELATED"/>
    <property type="match status" value="1"/>
</dbReference>
<dbReference type="GO" id="GO:0046872">
    <property type="term" value="F:metal ion binding"/>
    <property type="evidence" value="ECO:0007669"/>
    <property type="project" value="UniProtKB-KW"/>
</dbReference>
<dbReference type="InterPro" id="IPR051013">
    <property type="entry name" value="MBL_superfamily_lactonases"/>
</dbReference>
<dbReference type="AlphaFoldDB" id="A0A7Y2LYN4"/>
<evidence type="ECO:0000256" key="4">
    <source>
        <dbReference type="ARBA" id="ARBA00022801"/>
    </source>
</evidence>
<dbReference type="RefSeq" id="WP_167037950.1">
    <property type="nucleotide sequence ID" value="NZ_BAAANA010000001.1"/>
</dbReference>
<evidence type="ECO:0000259" key="6">
    <source>
        <dbReference type="SMART" id="SM00849"/>
    </source>
</evidence>
<feature type="domain" description="Metallo-beta-lactamase" evidence="6">
    <location>
        <begin position="44"/>
        <end position="246"/>
    </location>
</feature>
<dbReference type="CDD" id="cd07729">
    <property type="entry name" value="AHL_lactonase_MBL-fold"/>
    <property type="match status" value="1"/>
</dbReference>
<gene>
    <name evidence="7" type="ORF">HLA99_04870</name>
</gene>
<reference evidence="7 8" key="1">
    <citation type="submission" date="2020-05" db="EMBL/GenBank/DDBJ databases">
        <title>MicrobeNet Type strains.</title>
        <authorList>
            <person name="Nicholson A.C."/>
        </authorList>
    </citation>
    <scope>NUCLEOTIDE SEQUENCE [LARGE SCALE GENOMIC DNA]</scope>
    <source>
        <strain evidence="7 8">JCM 14282</strain>
    </source>
</reference>
<dbReference type="Gene3D" id="3.60.15.10">
    <property type="entry name" value="Ribonuclease Z/Hydroxyacylglutathione hydrolase-like"/>
    <property type="match status" value="1"/>
</dbReference>